<dbReference type="Pfam" id="PF02776">
    <property type="entry name" value="TPP_enzyme_N"/>
    <property type="match status" value="1"/>
</dbReference>
<evidence type="ECO:0000256" key="3">
    <source>
        <dbReference type="RuleBase" id="RU362132"/>
    </source>
</evidence>
<proteinExistence type="inferred from homology"/>
<sequence length="560" mass="58432">MADSAYNVGDLVAEFLARIGVTTCFGIVSVHNIPMLDAIGRRNAIRYVMARGEMGGAHMADAYARVSGHLGVIFSSTGPGAANAVPGLAEAMFGGSPVLHITGQTATKYLDRDMGTVHDLPGQTAMLGAVSKSAFRIRSAGEALGVLTRAATLALTPPMGPVSLEIPIDIQRTAIARPAELDRLVLPIPPALPPDPAALDEAAAILSRARRPMLWLGNGAKAAGPQAMRLMALGFGAVSSWNGRGIVPEDHPMTLGGMHGNGSPLVQEFYGTVDAMLVVGSRLRGHETMDFSLKLPKTLIQADVDPRANGRTYPNACFVSGDAGLVMAGLAERLEGRMQADPAFAEDFATLRRRATEAYRETLGPYADFPATLRAALPRDALFVRDVTLSNSSWGNRIFPVFGPRDAVHPVSAAIGPGLPLGIGAAMAGSGRKAIAMVGDGGFAVNQTELWTAAQEGAELIVMVMNDRGYGVIKHIQGALQEGRMFFGDLKGPDFLQLAALAGMPASRVASAAELGQAVAQAAARPGPTLIEVDMTAIGAFPPYAPYNGMGIYAAGSSSR</sequence>
<dbReference type="NCBIfam" id="NF005470">
    <property type="entry name" value="PRK07064.1"/>
    <property type="match status" value="1"/>
</dbReference>
<dbReference type="InterPro" id="IPR011766">
    <property type="entry name" value="TPP_enzyme_TPP-bd"/>
</dbReference>
<dbReference type="RefSeq" id="WP_202825299.1">
    <property type="nucleotide sequence ID" value="NZ_JAEUXJ010000003.1"/>
</dbReference>
<organism evidence="7 8">
    <name type="scientific">Belnapia mucosa</name>
    <dbReference type="NCBI Taxonomy" id="2804532"/>
    <lineage>
        <taxon>Bacteria</taxon>
        <taxon>Pseudomonadati</taxon>
        <taxon>Pseudomonadota</taxon>
        <taxon>Alphaproteobacteria</taxon>
        <taxon>Acetobacterales</taxon>
        <taxon>Roseomonadaceae</taxon>
        <taxon>Belnapia</taxon>
    </lineage>
</organism>
<feature type="domain" description="Thiamine pyrophosphate enzyme N-terminal TPP-binding" evidence="6">
    <location>
        <begin position="7"/>
        <end position="113"/>
    </location>
</feature>
<comment type="caution">
    <text evidence="7">The sequence shown here is derived from an EMBL/GenBank/DDBJ whole genome shotgun (WGS) entry which is preliminary data.</text>
</comment>
<gene>
    <name evidence="7" type="ORF">JMJ55_09550</name>
</gene>
<evidence type="ECO:0000259" key="6">
    <source>
        <dbReference type="Pfam" id="PF02776"/>
    </source>
</evidence>
<dbReference type="CDD" id="cd00568">
    <property type="entry name" value="TPP_enzymes"/>
    <property type="match status" value="1"/>
</dbReference>
<feature type="domain" description="Thiamine pyrophosphate enzyme central" evidence="4">
    <location>
        <begin position="199"/>
        <end position="329"/>
    </location>
</feature>
<dbReference type="Gene3D" id="3.40.50.1220">
    <property type="entry name" value="TPP-binding domain"/>
    <property type="match status" value="1"/>
</dbReference>
<dbReference type="Pfam" id="PF02775">
    <property type="entry name" value="TPP_enzyme_C"/>
    <property type="match status" value="1"/>
</dbReference>
<reference evidence="7 8" key="1">
    <citation type="submission" date="2021-01" db="EMBL/GenBank/DDBJ databases">
        <title>Belnapia mucosa sp. nov. and Belnapia arida sp. nov., isolated from the Tabernas Desert (Almeria, Spain).</title>
        <authorList>
            <person name="Molina-Menor E."/>
            <person name="Vidal-Verdu A."/>
            <person name="Calonge A."/>
            <person name="Satari L."/>
            <person name="Pereto Magraner J."/>
            <person name="Porcar Miralles M."/>
        </authorList>
    </citation>
    <scope>NUCLEOTIDE SEQUENCE [LARGE SCALE GENOMIC DNA]</scope>
    <source>
        <strain evidence="7 8">T6</strain>
    </source>
</reference>
<name>A0ABS1V1I7_9PROT</name>
<dbReference type="SUPFAM" id="SSF52518">
    <property type="entry name" value="Thiamin diphosphate-binding fold (THDP-binding)"/>
    <property type="match status" value="2"/>
</dbReference>
<dbReference type="InterPro" id="IPR045229">
    <property type="entry name" value="TPP_enz"/>
</dbReference>
<dbReference type="Gene3D" id="3.40.50.970">
    <property type="match status" value="2"/>
</dbReference>
<evidence type="ECO:0000256" key="1">
    <source>
        <dbReference type="ARBA" id="ARBA00007812"/>
    </source>
</evidence>
<dbReference type="Pfam" id="PF00205">
    <property type="entry name" value="TPP_enzyme_M"/>
    <property type="match status" value="1"/>
</dbReference>
<dbReference type="CDD" id="cd07035">
    <property type="entry name" value="TPP_PYR_POX_like"/>
    <property type="match status" value="1"/>
</dbReference>
<dbReference type="Proteomes" id="UP000606490">
    <property type="component" value="Unassembled WGS sequence"/>
</dbReference>
<accession>A0ABS1V1I7</accession>
<evidence type="ECO:0000313" key="8">
    <source>
        <dbReference type="Proteomes" id="UP000606490"/>
    </source>
</evidence>
<feature type="domain" description="Thiamine pyrophosphate enzyme TPP-binding" evidence="5">
    <location>
        <begin position="392"/>
        <end position="533"/>
    </location>
</feature>
<evidence type="ECO:0000313" key="7">
    <source>
        <dbReference type="EMBL" id="MBL6455566.1"/>
    </source>
</evidence>
<dbReference type="InterPro" id="IPR012000">
    <property type="entry name" value="Thiamin_PyroP_enz_cen_dom"/>
</dbReference>
<dbReference type="InterPro" id="IPR012001">
    <property type="entry name" value="Thiamin_PyroP_enz_TPP-bd_dom"/>
</dbReference>
<dbReference type="PANTHER" id="PTHR18968:SF13">
    <property type="entry name" value="ACETOLACTATE SYNTHASE CATALYTIC SUBUNIT, MITOCHONDRIAL"/>
    <property type="match status" value="1"/>
</dbReference>
<keyword evidence="2 3" id="KW-0786">Thiamine pyrophosphate</keyword>
<evidence type="ECO:0000256" key="2">
    <source>
        <dbReference type="ARBA" id="ARBA00023052"/>
    </source>
</evidence>
<keyword evidence="8" id="KW-1185">Reference proteome</keyword>
<dbReference type="InterPro" id="IPR029061">
    <property type="entry name" value="THDP-binding"/>
</dbReference>
<evidence type="ECO:0000259" key="5">
    <source>
        <dbReference type="Pfam" id="PF02775"/>
    </source>
</evidence>
<dbReference type="SUPFAM" id="SSF52467">
    <property type="entry name" value="DHS-like NAD/FAD-binding domain"/>
    <property type="match status" value="1"/>
</dbReference>
<dbReference type="InterPro" id="IPR029035">
    <property type="entry name" value="DHS-like_NAD/FAD-binding_dom"/>
</dbReference>
<dbReference type="EMBL" id="JAEUXJ010000003">
    <property type="protein sequence ID" value="MBL6455566.1"/>
    <property type="molecule type" value="Genomic_DNA"/>
</dbReference>
<dbReference type="PANTHER" id="PTHR18968">
    <property type="entry name" value="THIAMINE PYROPHOSPHATE ENZYMES"/>
    <property type="match status" value="1"/>
</dbReference>
<protein>
    <submittedName>
        <fullName evidence="7">Thiamine pyrophosphate-binding protein</fullName>
    </submittedName>
</protein>
<evidence type="ECO:0000259" key="4">
    <source>
        <dbReference type="Pfam" id="PF00205"/>
    </source>
</evidence>
<comment type="similarity">
    <text evidence="1 3">Belongs to the TPP enzyme family.</text>
</comment>